<feature type="domain" description="mRNA decay factor PAT1" evidence="8">
    <location>
        <begin position="1"/>
        <end position="855"/>
    </location>
</feature>
<dbReference type="GO" id="GO:0000932">
    <property type="term" value="C:P-body"/>
    <property type="evidence" value="ECO:0007669"/>
    <property type="project" value="UniProtKB-SubCell"/>
</dbReference>
<dbReference type="EMBL" id="KL198020">
    <property type="protein sequence ID" value="KDQ19171.1"/>
    <property type="molecule type" value="Genomic_DNA"/>
</dbReference>
<proteinExistence type="inferred from homology"/>
<comment type="subcellular location">
    <subcellularLocation>
        <location evidence="2">Cytoplasm</location>
        <location evidence="2">P-body</location>
    </subcellularLocation>
    <subcellularLocation>
        <location evidence="1">Nucleus</location>
    </subcellularLocation>
</comment>
<gene>
    <name evidence="9" type="ORF">BOTBODRAFT_63273</name>
</gene>
<evidence type="ECO:0000256" key="3">
    <source>
        <dbReference type="ARBA" id="ARBA00009138"/>
    </source>
</evidence>
<feature type="region of interest" description="Disordered" evidence="7">
    <location>
        <begin position="107"/>
        <end position="128"/>
    </location>
</feature>
<dbReference type="InterPro" id="IPR019167">
    <property type="entry name" value="PAT1_dom"/>
</dbReference>
<dbReference type="Pfam" id="PF09770">
    <property type="entry name" value="PAT1"/>
    <property type="match status" value="1"/>
</dbReference>
<feature type="compositionally biased region" description="Basic and acidic residues" evidence="7">
    <location>
        <begin position="9"/>
        <end position="22"/>
    </location>
</feature>
<dbReference type="OrthoDB" id="74835at2759"/>
<dbReference type="GO" id="GO:0033962">
    <property type="term" value="P:P-body assembly"/>
    <property type="evidence" value="ECO:0007669"/>
    <property type="project" value="TreeGrafter"/>
</dbReference>
<keyword evidence="10" id="KW-1185">Reference proteome</keyword>
<dbReference type="STRING" id="930990.A0A067N5V2"/>
<sequence length="861" mass="95574">MSFFGFDTTLDRDKRNPGEGNHENIAVYTFGEDGYDALGDALDEGLDELNDETFGGSGDIGKDFDYAGQTGTAMEKLHVAAPEYPQPPIQVKLDHPSSLEALWAQASPQPNHKQHRVPSAGRHVEDSWGRADTSPMVAPAPVPNHAHKFDPFSSDAANFGQGYSPVLSPRPPVHHAQPRIRTLQEIEMEQLALAQQARLSSSVPSLSNSMSHLSMGGSESPSFGRYHHEPEYTRSPSMANQQYVPDELEQQLLLQAQQQQLLQLQQHLLQQRHVQQQQQLLQQQQQQLTAQAVAAAYFGGAPAKAILSHPDLMEHSLSMDPEQREAVMTEAMRKIMEAERMEEKRRRKAFKIAQMSKYNDIMTQSDKDFITRIQVSQLVTQDPYSEDFYAQVFSALRSRGDTGGVIKFGSSGGIGVGVLGHRGPGRRENAMQKMQAQVERIVNAAKNREKEKGNSAALQGALGRVSGRSYKAAPRQLLQVEPGSSPVLAHATANTKEDNKAHEAREGVARAAAQAEREALTGDPSAGEVVRQPPLTHRQVLVAIEALYDVMLKIEQLRRDQPEDEESQLFQRWNAAHEELIEKLWVDFKVMVPLETSDPHPFISLIAPIKGKRLLPRLLQAVSQPRRNLFFTLLVACFSQLDVVRDAPLLDIVEDTREKRDVEKQTEAFLVSVFPTVLGLVKHAPLRLISGMLGLLFDGGDLLNIARTKPGLALLTILLSRVVVLKEGSSNETEPPTPEELQQWQSIFEHLFLLLSNHLLSLFPSTRVTTSLPFGPGYYVQPPKGLDFADQPVWQFLAALALNASMTQQQALVTELREKVLENVTSANKGWTADETERQAKIANVNLFLHALGLDSSQIVL</sequence>
<evidence type="ECO:0000256" key="7">
    <source>
        <dbReference type="SAM" id="MobiDB-lite"/>
    </source>
</evidence>
<comment type="similarity">
    <text evidence="3">Belongs to the PAT1 family.</text>
</comment>
<dbReference type="FunCoup" id="A0A067N5V2">
    <property type="interactions" value="146"/>
</dbReference>
<dbReference type="PANTHER" id="PTHR21551">
    <property type="entry name" value="TOPOISOMERASE II-ASSOCIATED PROTEIN PAT1"/>
    <property type="match status" value="1"/>
</dbReference>
<feature type="compositionally biased region" description="Low complexity" evidence="7">
    <location>
        <begin position="204"/>
        <end position="218"/>
    </location>
</feature>
<dbReference type="InParanoid" id="A0A067N5V2"/>
<reference evidence="10" key="1">
    <citation type="journal article" date="2014" name="Proc. Natl. Acad. Sci. U.S.A.">
        <title>Extensive sampling of basidiomycete genomes demonstrates inadequacy of the white-rot/brown-rot paradigm for wood decay fungi.</title>
        <authorList>
            <person name="Riley R."/>
            <person name="Salamov A.A."/>
            <person name="Brown D.W."/>
            <person name="Nagy L.G."/>
            <person name="Floudas D."/>
            <person name="Held B.W."/>
            <person name="Levasseur A."/>
            <person name="Lombard V."/>
            <person name="Morin E."/>
            <person name="Otillar R."/>
            <person name="Lindquist E.A."/>
            <person name="Sun H."/>
            <person name="LaButti K.M."/>
            <person name="Schmutz J."/>
            <person name="Jabbour D."/>
            <person name="Luo H."/>
            <person name="Baker S.E."/>
            <person name="Pisabarro A.G."/>
            <person name="Walton J.D."/>
            <person name="Blanchette R.A."/>
            <person name="Henrissat B."/>
            <person name="Martin F."/>
            <person name="Cullen D."/>
            <person name="Hibbett D.S."/>
            <person name="Grigoriev I.V."/>
        </authorList>
    </citation>
    <scope>NUCLEOTIDE SEQUENCE [LARGE SCALE GENOMIC DNA]</scope>
    <source>
        <strain evidence="10">FD-172 SS1</strain>
    </source>
</reference>
<evidence type="ECO:0000313" key="9">
    <source>
        <dbReference type="EMBL" id="KDQ19171.1"/>
    </source>
</evidence>
<dbReference type="InterPro" id="IPR039900">
    <property type="entry name" value="Pat1-like"/>
</dbReference>
<organism evidence="9 10">
    <name type="scientific">Botryobasidium botryosum (strain FD-172 SS1)</name>
    <dbReference type="NCBI Taxonomy" id="930990"/>
    <lineage>
        <taxon>Eukaryota</taxon>
        <taxon>Fungi</taxon>
        <taxon>Dikarya</taxon>
        <taxon>Basidiomycota</taxon>
        <taxon>Agaricomycotina</taxon>
        <taxon>Agaricomycetes</taxon>
        <taxon>Cantharellales</taxon>
        <taxon>Botryobasidiaceae</taxon>
        <taxon>Botryobasidium</taxon>
    </lineage>
</organism>
<keyword evidence="4" id="KW-0963">Cytoplasm</keyword>
<feature type="region of interest" description="Disordered" evidence="7">
    <location>
        <begin position="1"/>
        <end position="22"/>
    </location>
</feature>
<evidence type="ECO:0000259" key="8">
    <source>
        <dbReference type="Pfam" id="PF09770"/>
    </source>
</evidence>
<evidence type="ECO:0000313" key="10">
    <source>
        <dbReference type="Proteomes" id="UP000027195"/>
    </source>
</evidence>
<dbReference type="AlphaFoldDB" id="A0A067N5V2"/>
<dbReference type="GO" id="GO:0005634">
    <property type="term" value="C:nucleus"/>
    <property type="evidence" value="ECO:0007669"/>
    <property type="project" value="UniProtKB-SubCell"/>
</dbReference>
<dbReference type="HOGENOM" id="CLU_012622_0_0_1"/>
<protein>
    <recommendedName>
        <fullName evidence="8">mRNA decay factor PAT1 domain-containing protein</fullName>
    </recommendedName>
</protein>
<dbReference type="GO" id="GO:0003723">
    <property type="term" value="F:RNA binding"/>
    <property type="evidence" value="ECO:0007669"/>
    <property type="project" value="UniProtKB-KW"/>
</dbReference>
<keyword evidence="5" id="KW-0694">RNA-binding</keyword>
<evidence type="ECO:0000256" key="1">
    <source>
        <dbReference type="ARBA" id="ARBA00004123"/>
    </source>
</evidence>
<evidence type="ECO:0000256" key="5">
    <source>
        <dbReference type="ARBA" id="ARBA00022884"/>
    </source>
</evidence>
<dbReference type="GO" id="GO:0000290">
    <property type="term" value="P:deadenylation-dependent decapping of nuclear-transcribed mRNA"/>
    <property type="evidence" value="ECO:0007669"/>
    <property type="project" value="InterPro"/>
</dbReference>
<accession>A0A067N5V2</accession>
<feature type="region of interest" description="Disordered" evidence="7">
    <location>
        <begin position="204"/>
        <end position="238"/>
    </location>
</feature>
<name>A0A067N5V2_BOTB1</name>
<dbReference type="Proteomes" id="UP000027195">
    <property type="component" value="Unassembled WGS sequence"/>
</dbReference>
<evidence type="ECO:0000256" key="6">
    <source>
        <dbReference type="ARBA" id="ARBA00023242"/>
    </source>
</evidence>
<evidence type="ECO:0000256" key="2">
    <source>
        <dbReference type="ARBA" id="ARBA00004201"/>
    </source>
</evidence>
<keyword evidence="6" id="KW-0539">Nucleus</keyword>
<evidence type="ECO:0000256" key="4">
    <source>
        <dbReference type="ARBA" id="ARBA00022490"/>
    </source>
</evidence>
<dbReference type="PANTHER" id="PTHR21551:SF0">
    <property type="entry name" value="PROTEIN ASSOCIATED WITH TOPO II RELATED-1, ISOFORM A"/>
    <property type="match status" value="1"/>
</dbReference>